<dbReference type="InterPro" id="IPR018114">
    <property type="entry name" value="TRYPSIN_HIS"/>
</dbReference>
<evidence type="ECO:0000313" key="11">
    <source>
        <dbReference type="Proteomes" id="UP000002320"/>
    </source>
</evidence>
<evidence type="ECO:0000256" key="1">
    <source>
        <dbReference type="ARBA" id="ARBA00004613"/>
    </source>
</evidence>
<dbReference type="GO" id="GO:0005576">
    <property type="term" value="C:extracellular region"/>
    <property type="evidence" value="ECO:0007669"/>
    <property type="project" value="UniProtKB-SubCell"/>
</dbReference>
<evidence type="ECO:0000256" key="2">
    <source>
        <dbReference type="ARBA" id="ARBA00022525"/>
    </source>
</evidence>
<sequence length="355" mass="38947">MASSIKLSTAMLLFLVILKVMIAGVNGACDGTCVPLNQCADDNFGGEHFFDIRFQEDADCEDYLKVCCQNVIPPVTIDPASGDQIKEPHIFNDCGTRNMDGAGFRITHATQGETEFGEFPWMVALFAGDSYVCGGSLIRPNVVVTAGHCVFSRQNERLVIRAGEWDSKTTDEVLAFQEQKVSRVIIHENYHQKFLFNDIALLILEKPFHPDEHIQLLCLAPQGKSFDNEQNCIATGWGKERFDSPSYQNILKKVELPIMDHENCQSAFRKTRLGATFQLHRSFMCAGGEEGVDTCTGDGGSPLACPSAENGNRYQLAGIVAWGIGCGQAGVPGAYAKASLHTDWIERNIDGPSDN</sequence>
<feature type="chain" id="PRO_5011409001" description="Phenoloxidase-activating factor 2" evidence="7">
    <location>
        <begin position="28"/>
        <end position="355"/>
    </location>
</feature>
<dbReference type="InParanoid" id="B0X0F7"/>
<reference evidence="9" key="1">
    <citation type="submission" date="2007-03" db="EMBL/GenBank/DDBJ databases">
        <title>Annotation of Culex pipiens quinquefasciatus.</title>
        <authorList>
            <consortium name="The Broad Institute Genome Sequencing Platform"/>
            <person name="Atkinson P.W."/>
            <person name="Hemingway J."/>
            <person name="Christensen B.M."/>
            <person name="Higgs S."/>
            <person name="Kodira C."/>
            <person name="Hannick L."/>
            <person name="Megy K."/>
            <person name="O'Leary S."/>
            <person name="Pearson M."/>
            <person name="Haas B.J."/>
            <person name="Mauceli E."/>
            <person name="Wortman J.R."/>
            <person name="Lee N.H."/>
            <person name="Guigo R."/>
            <person name="Stanke M."/>
            <person name="Alvarado L."/>
            <person name="Amedeo P."/>
            <person name="Antoine C.H."/>
            <person name="Arensburger P."/>
            <person name="Bidwell S.L."/>
            <person name="Crawford M."/>
            <person name="Camaro F."/>
            <person name="Devon K."/>
            <person name="Engels R."/>
            <person name="Hammond M."/>
            <person name="Howarth C."/>
            <person name="Koehrsen M."/>
            <person name="Lawson D."/>
            <person name="Montgomery P."/>
            <person name="Nene V."/>
            <person name="Nusbaum C."/>
            <person name="Puiu D."/>
            <person name="Romero-Severson J."/>
            <person name="Severson D.W."/>
            <person name="Shumway M."/>
            <person name="Sisk P."/>
            <person name="Stolte C."/>
            <person name="Zeng Q."/>
            <person name="Eisenstadt E."/>
            <person name="Fraser-Liggett C."/>
            <person name="Strausberg R."/>
            <person name="Galagan J."/>
            <person name="Birren B."/>
            <person name="Collins F.H."/>
        </authorList>
    </citation>
    <scope>NUCLEOTIDE SEQUENCE [LARGE SCALE GENOMIC DNA]</scope>
    <source>
        <strain evidence="9">JHB</strain>
    </source>
</reference>
<gene>
    <name evidence="10" type="primary">6045839</name>
    <name evidence="9" type="ORF">CpipJ_CPIJ012713</name>
</gene>
<dbReference type="EMBL" id="DS232236">
    <property type="protein sequence ID" value="EDS38118.1"/>
    <property type="molecule type" value="Genomic_DNA"/>
</dbReference>
<proteinExistence type="inferred from homology"/>
<reference evidence="10" key="2">
    <citation type="submission" date="2021-02" db="UniProtKB">
        <authorList>
            <consortium name="EnsemblMetazoa"/>
        </authorList>
    </citation>
    <scope>IDENTIFICATION</scope>
    <source>
        <strain evidence="10">JHB</strain>
    </source>
</reference>
<dbReference type="MEROPS" id="S01.936"/>
<dbReference type="PROSITE" id="PS50240">
    <property type="entry name" value="TRYPSIN_DOM"/>
    <property type="match status" value="1"/>
</dbReference>
<dbReference type="EnsemblMetazoa" id="CPIJ012713-RA">
    <property type="protein sequence ID" value="CPIJ012713-PA"/>
    <property type="gene ID" value="CPIJ012713"/>
</dbReference>
<protein>
    <recommendedName>
        <fullName evidence="5">Phenoloxidase-activating factor 2</fullName>
    </recommendedName>
    <alternativeName>
        <fullName evidence="6">Prophenoloxidase-activating factor II</fullName>
    </alternativeName>
</protein>
<organism>
    <name type="scientific">Culex quinquefasciatus</name>
    <name type="common">Southern house mosquito</name>
    <name type="synonym">Culex pungens</name>
    <dbReference type="NCBI Taxonomy" id="7176"/>
    <lineage>
        <taxon>Eukaryota</taxon>
        <taxon>Metazoa</taxon>
        <taxon>Ecdysozoa</taxon>
        <taxon>Arthropoda</taxon>
        <taxon>Hexapoda</taxon>
        <taxon>Insecta</taxon>
        <taxon>Pterygota</taxon>
        <taxon>Neoptera</taxon>
        <taxon>Endopterygota</taxon>
        <taxon>Diptera</taxon>
        <taxon>Nematocera</taxon>
        <taxon>Culicoidea</taxon>
        <taxon>Culicidae</taxon>
        <taxon>Culicinae</taxon>
        <taxon>Culicini</taxon>
        <taxon>Culex</taxon>
        <taxon>Culex</taxon>
    </lineage>
</organism>
<dbReference type="CDD" id="cd00190">
    <property type="entry name" value="Tryp_SPc"/>
    <property type="match status" value="1"/>
</dbReference>
<evidence type="ECO:0000313" key="9">
    <source>
        <dbReference type="EMBL" id="EDS38118.1"/>
    </source>
</evidence>
<evidence type="ECO:0000256" key="3">
    <source>
        <dbReference type="ARBA" id="ARBA00023157"/>
    </source>
</evidence>
<dbReference type="Gene3D" id="2.40.10.10">
    <property type="entry name" value="Trypsin-like serine proteases"/>
    <property type="match status" value="2"/>
</dbReference>
<dbReference type="PANTHER" id="PTHR24258:SF129">
    <property type="entry name" value="LP15124P-RELATED"/>
    <property type="match status" value="1"/>
</dbReference>
<evidence type="ECO:0000259" key="8">
    <source>
        <dbReference type="PROSITE" id="PS50240"/>
    </source>
</evidence>
<evidence type="ECO:0000256" key="5">
    <source>
        <dbReference type="ARBA" id="ARBA00068096"/>
    </source>
</evidence>
<dbReference type="PANTHER" id="PTHR24258">
    <property type="entry name" value="SERINE PROTEASE-RELATED"/>
    <property type="match status" value="1"/>
</dbReference>
<comment type="similarity">
    <text evidence="4">Belongs to the peptidase S1 family. CLIP subfamily.</text>
</comment>
<dbReference type="KEGG" id="cqu:CpipJ_CPIJ012713"/>
<accession>B0X0F7</accession>
<dbReference type="PRINTS" id="PR00722">
    <property type="entry name" value="CHYMOTRYPSIN"/>
</dbReference>
<dbReference type="Pfam" id="PF00089">
    <property type="entry name" value="Trypsin"/>
    <property type="match status" value="1"/>
</dbReference>
<keyword evidence="11" id="KW-1185">Reference proteome</keyword>
<evidence type="ECO:0000256" key="4">
    <source>
        <dbReference type="ARBA" id="ARBA00024195"/>
    </source>
</evidence>
<dbReference type="InterPro" id="IPR001314">
    <property type="entry name" value="Peptidase_S1A"/>
</dbReference>
<keyword evidence="3" id="KW-1015">Disulfide bond</keyword>
<feature type="domain" description="Peptidase S1" evidence="8">
    <location>
        <begin position="106"/>
        <end position="350"/>
    </location>
</feature>
<comment type="subcellular location">
    <subcellularLocation>
        <location evidence="1">Secreted</location>
    </subcellularLocation>
</comment>
<feature type="signal peptide" evidence="7">
    <location>
        <begin position="1"/>
        <end position="27"/>
    </location>
</feature>
<keyword evidence="7" id="KW-0732">Signal</keyword>
<dbReference type="InterPro" id="IPR009003">
    <property type="entry name" value="Peptidase_S1_PA"/>
</dbReference>
<dbReference type="OrthoDB" id="6261922at2759"/>
<keyword evidence="2" id="KW-0964">Secreted</keyword>
<dbReference type="AlphaFoldDB" id="B0X0F7"/>
<evidence type="ECO:0000256" key="7">
    <source>
        <dbReference type="SAM" id="SignalP"/>
    </source>
</evidence>
<dbReference type="SMART" id="SM00020">
    <property type="entry name" value="Tryp_SPc"/>
    <property type="match status" value="1"/>
</dbReference>
<dbReference type="HOGENOM" id="CLU_006842_0_3_1"/>
<dbReference type="STRING" id="7176.B0X0F7"/>
<name>B0X0F7_CULQU</name>
<dbReference type="eggNOG" id="KOG3627">
    <property type="taxonomic scope" value="Eukaryota"/>
</dbReference>
<dbReference type="SUPFAM" id="SSF50494">
    <property type="entry name" value="Trypsin-like serine proteases"/>
    <property type="match status" value="1"/>
</dbReference>
<dbReference type="FunFam" id="2.40.10.10:FF:000038">
    <property type="entry name" value="Serine protease"/>
    <property type="match status" value="1"/>
</dbReference>
<dbReference type="Proteomes" id="UP000002320">
    <property type="component" value="Unassembled WGS sequence"/>
</dbReference>
<dbReference type="InterPro" id="IPR001254">
    <property type="entry name" value="Trypsin_dom"/>
</dbReference>
<evidence type="ECO:0000256" key="6">
    <source>
        <dbReference type="ARBA" id="ARBA00076468"/>
    </source>
</evidence>
<dbReference type="VEuPathDB" id="VectorBase:CPIJ012713"/>
<dbReference type="OMA" id="DQKRCLV"/>
<evidence type="ECO:0000313" key="10">
    <source>
        <dbReference type="EnsemblMetazoa" id="CPIJ012713-PA"/>
    </source>
</evidence>
<dbReference type="PROSITE" id="PS00134">
    <property type="entry name" value="TRYPSIN_HIS"/>
    <property type="match status" value="1"/>
</dbReference>
<dbReference type="VEuPathDB" id="VectorBase:CQUJHB007618"/>
<dbReference type="InterPro" id="IPR041515">
    <property type="entry name" value="PPAF-2-like_Clip"/>
</dbReference>
<dbReference type="GO" id="GO:0006508">
    <property type="term" value="P:proteolysis"/>
    <property type="evidence" value="ECO:0007669"/>
    <property type="project" value="InterPro"/>
</dbReference>
<dbReference type="Pfam" id="PF18322">
    <property type="entry name" value="CLIP_1"/>
    <property type="match status" value="1"/>
</dbReference>
<dbReference type="InterPro" id="IPR043504">
    <property type="entry name" value="Peptidase_S1_PA_chymotrypsin"/>
</dbReference>
<dbReference type="GO" id="GO:0004252">
    <property type="term" value="F:serine-type endopeptidase activity"/>
    <property type="evidence" value="ECO:0007669"/>
    <property type="project" value="InterPro"/>
</dbReference>